<feature type="domain" description="4Fe-4S ferredoxin-type" evidence="9">
    <location>
        <begin position="961"/>
        <end position="990"/>
    </location>
</feature>
<dbReference type="Gene3D" id="3.50.50.60">
    <property type="entry name" value="FAD/NAD(P)-binding domain"/>
    <property type="match status" value="3"/>
</dbReference>
<dbReference type="GO" id="GO:0046872">
    <property type="term" value="F:metal ion binding"/>
    <property type="evidence" value="ECO:0007669"/>
    <property type="project" value="UniProtKB-KW"/>
</dbReference>
<dbReference type="Pfam" id="PF00037">
    <property type="entry name" value="Fer4"/>
    <property type="match status" value="1"/>
</dbReference>
<dbReference type="PROSITE" id="PS51379">
    <property type="entry name" value="4FE4S_FER_2"/>
    <property type="match status" value="4"/>
</dbReference>
<evidence type="ECO:0000313" key="11">
    <source>
        <dbReference type="Proteomes" id="UP000268469"/>
    </source>
</evidence>
<comment type="caution">
    <text evidence="10">The sequence shown here is derived from an EMBL/GenBank/DDBJ whole genome shotgun (WGS) entry which is preliminary data.</text>
</comment>
<dbReference type="GO" id="GO:0051539">
    <property type="term" value="F:4 iron, 4 sulfur cluster binding"/>
    <property type="evidence" value="ECO:0007669"/>
    <property type="project" value="UniProtKB-KW"/>
</dbReference>
<dbReference type="Pfam" id="PF12831">
    <property type="entry name" value="FAD_oxidored"/>
    <property type="match status" value="1"/>
</dbReference>
<dbReference type="PANTHER" id="PTHR43498:SF1">
    <property type="entry name" value="COB--COM HETERODISULFIDE REDUCTASE IRON-SULFUR SUBUNIT A"/>
    <property type="match status" value="1"/>
</dbReference>
<dbReference type="GO" id="GO:0016491">
    <property type="term" value="F:oxidoreductase activity"/>
    <property type="evidence" value="ECO:0007669"/>
    <property type="project" value="UniProtKB-KW"/>
</dbReference>
<dbReference type="InterPro" id="IPR039650">
    <property type="entry name" value="HdrA-like"/>
</dbReference>
<dbReference type="PANTHER" id="PTHR43498">
    <property type="entry name" value="FERREDOXIN:COB-COM HETERODISULFIDE REDUCTASE SUBUNIT A"/>
    <property type="match status" value="1"/>
</dbReference>
<evidence type="ECO:0000313" key="10">
    <source>
        <dbReference type="EMBL" id="RKX71076.1"/>
    </source>
</evidence>
<dbReference type="InterPro" id="IPR036188">
    <property type="entry name" value="FAD/NAD-bd_sf"/>
</dbReference>
<comment type="cofactor">
    <cofactor evidence="1">
        <name>FAD</name>
        <dbReference type="ChEBI" id="CHEBI:57692"/>
    </cofactor>
</comment>
<keyword evidence="4" id="KW-0479">Metal-binding</keyword>
<evidence type="ECO:0000256" key="6">
    <source>
        <dbReference type="ARBA" id="ARBA00023002"/>
    </source>
</evidence>
<evidence type="ECO:0000256" key="3">
    <source>
        <dbReference type="ARBA" id="ARBA00022485"/>
    </source>
</evidence>
<keyword evidence="3" id="KW-0004">4Fe-4S</keyword>
<evidence type="ECO:0000256" key="8">
    <source>
        <dbReference type="ARBA" id="ARBA00023014"/>
    </source>
</evidence>
<dbReference type="SUPFAM" id="SSF54862">
    <property type="entry name" value="4Fe-4S ferredoxins"/>
    <property type="match status" value="1"/>
</dbReference>
<keyword evidence="5" id="KW-0285">Flavoprotein</keyword>
<feature type="domain" description="4Fe-4S ferredoxin-type" evidence="9">
    <location>
        <begin position="928"/>
        <end position="957"/>
    </location>
</feature>
<dbReference type="SUPFAM" id="SSF51971">
    <property type="entry name" value="Nucleotide-binding domain"/>
    <property type="match status" value="1"/>
</dbReference>
<proteinExistence type="inferred from homology"/>
<keyword evidence="6" id="KW-0560">Oxidoreductase</keyword>
<keyword evidence="7" id="KW-0408">Iron</keyword>
<evidence type="ECO:0000256" key="4">
    <source>
        <dbReference type="ARBA" id="ARBA00022723"/>
    </source>
</evidence>
<dbReference type="Gene3D" id="3.40.50.720">
    <property type="entry name" value="NAD(P)-binding Rossmann-like Domain"/>
    <property type="match status" value="1"/>
</dbReference>
<dbReference type="PROSITE" id="PS00198">
    <property type="entry name" value="4FE4S_FER_1"/>
    <property type="match status" value="1"/>
</dbReference>
<feature type="domain" description="4Fe-4S ferredoxin-type" evidence="9">
    <location>
        <begin position="148"/>
        <end position="182"/>
    </location>
</feature>
<evidence type="ECO:0000256" key="5">
    <source>
        <dbReference type="ARBA" id="ARBA00022827"/>
    </source>
</evidence>
<dbReference type="InterPro" id="IPR017900">
    <property type="entry name" value="4Fe4S_Fe_S_CS"/>
</dbReference>
<gene>
    <name evidence="10" type="ORF">DRP53_02810</name>
</gene>
<evidence type="ECO:0000256" key="7">
    <source>
        <dbReference type="ARBA" id="ARBA00023004"/>
    </source>
</evidence>
<dbReference type="Gene3D" id="3.30.70.20">
    <property type="match status" value="2"/>
</dbReference>
<sequence>MAAGNRKNSVVVIGAGIAGIQAALDLANAGISVHLVELTPSIGGRMAQLDKTFPTNDCSICILAPKMSECGRHPNIILHPYSSLLSVAGKAGDFSVVIKEYGRYVDPNRCVSCGLCAEKCPVKVKDEFDMGLRERKAIYRYFLQSIPSTFVIDRDNCLYLKRGVCRLCEKVCPAQAIRFDDCDRTVTVDCCAIIVATGIDPFNPIGYGQYGYPEYEDVVTSIEFERMLSASGPNRGHLIRPSDGKEPKRIAFIQCVGSRDQKRNDYCSSVCCMYAMKQAIIAKEHDKEIETTIFYMDLRAFGKDFDKYYERAKSQFGVRFERGRVARIKKEDGRLMLYFTPDEGRPRREEFDLIVLSVGLVPRSTLKDLAETLAIRLDRHGFIKTRTFQPLATTRPGIFVCGGASGPKDIPESVMSASGSVVECFRYFDRKWPREVSKKTYPQERDIIGDRPRIGVFICHCGINIAGVVDVKKIVNFAKNLQYVEHAQDLTYACAQDSLNLIKAKIEELDLNRIVVAACTPRTHEPLFRETLREAGLNPYLFEMANIRDQCSWAHMEKPDEATEKAKDLVKIAVAKAQNLTPLQPLKIKINPKALVIGGGLAGMVASLAIGDAGYEVVLLEKERRLGGNLRRVYATLDGDDPQAFLKRIITRVTSHPKIRVIREAEIESITGYVGNYRTKVSGEEIEHGAIIVATGAVELKPEGYLYGKSRRVVTQLELERMIPELPRYRNVVMIQCVGSRDDEHPYCSRVCCQEAIKNALRIKELHPLTNIYILYRDIRTYGRMEEYYEKARNRGIIFIRYTPERRPQVYLKDGNDRYSTLLVKVFDPLLGDELILDADLLVLAPAIIPPEGNVKLARLLKVPLNREGFFLEAHLKLRPVDFATDGVFMCGLAHSPKNIEETIIQAKAAAARAITILSRESIDAEGTVSWVDPLRCQGCGYCVSVCAYAAVELKEREGRLVAEVNEAICKGCGVCAATCRSGAIDLKGFSDEQIFAMVTALRG</sequence>
<protein>
    <submittedName>
        <fullName evidence="10">Heterodisulfide reductase</fullName>
    </submittedName>
</protein>
<organism evidence="10 11">
    <name type="scientific">candidate division WOR-3 bacterium</name>
    <dbReference type="NCBI Taxonomy" id="2052148"/>
    <lineage>
        <taxon>Bacteria</taxon>
        <taxon>Bacteria division WOR-3</taxon>
    </lineage>
</organism>
<dbReference type="InterPro" id="IPR023753">
    <property type="entry name" value="FAD/NAD-binding_dom"/>
</dbReference>
<dbReference type="Pfam" id="PF07992">
    <property type="entry name" value="Pyr_redox_2"/>
    <property type="match status" value="2"/>
</dbReference>
<keyword evidence="8" id="KW-0411">Iron-sulfur</keyword>
<name>A0A660SLU4_UNCW3</name>
<accession>A0A660SLU4</accession>
<dbReference type="InterPro" id="IPR017896">
    <property type="entry name" value="4Fe4S_Fe-S-bd"/>
</dbReference>
<dbReference type="Proteomes" id="UP000268469">
    <property type="component" value="Unassembled WGS sequence"/>
</dbReference>
<dbReference type="EMBL" id="QNBE01000018">
    <property type="protein sequence ID" value="RKX71076.1"/>
    <property type="molecule type" value="Genomic_DNA"/>
</dbReference>
<evidence type="ECO:0000256" key="1">
    <source>
        <dbReference type="ARBA" id="ARBA00001974"/>
    </source>
</evidence>
<reference evidence="10 11" key="1">
    <citation type="submission" date="2018-06" db="EMBL/GenBank/DDBJ databases">
        <title>Extensive metabolic versatility and redundancy in microbially diverse, dynamic hydrothermal sediments.</title>
        <authorList>
            <person name="Dombrowski N."/>
            <person name="Teske A."/>
            <person name="Baker B.J."/>
        </authorList>
    </citation>
    <scope>NUCLEOTIDE SEQUENCE [LARGE SCALE GENOMIC DNA]</scope>
    <source>
        <strain evidence="10">B36_G15</strain>
    </source>
</reference>
<feature type="domain" description="4Fe-4S ferredoxin-type" evidence="9">
    <location>
        <begin position="101"/>
        <end position="131"/>
    </location>
</feature>
<dbReference type="SUPFAM" id="SSF51905">
    <property type="entry name" value="FAD/NAD(P)-binding domain"/>
    <property type="match status" value="1"/>
</dbReference>
<dbReference type="Pfam" id="PF12838">
    <property type="entry name" value="Fer4_7"/>
    <property type="match status" value="1"/>
</dbReference>
<keyword evidence="5" id="KW-0274">FAD</keyword>
<dbReference type="AlphaFoldDB" id="A0A660SLU4"/>
<comment type="similarity">
    <text evidence="2">Belongs to the HdrA family.</text>
</comment>
<evidence type="ECO:0000256" key="2">
    <source>
        <dbReference type="ARBA" id="ARBA00006561"/>
    </source>
</evidence>
<evidence type="ECO:0000259" key="9">
    <source>
        <dbReference type="PROSITE" id="PS51379"/>
    </source>
</evidence>